<gene>
    <name evidence="2" type="ORF">CSQ87_02795</name>
</gene>
<proteinExistence type="predicted"/>
<feature type="region of interest" description="Disordered" evidence="1">
    <location>
        <begin position="283"/>
        <end position="314"/>
    </location>
</feature>
<dbReference type="AlphaFoldDB" id="A0A2M9HGA0"/>
<reference evidence="2 3" key="1">
    <citation type="submission" date="2017-10" db="EMBL/GenBank/DDBJ databases">
        <title>Draft genome sequences of strains TRE 1, TRE 9, TRE H and TRI 7, isolated from tamarins, belonging to four potential novel Bifidobacterium species.</title>
        <authorList>
            <person name="Mattarelli P."/>
            <person name="Modesto M."/>
            <person name="Puglisi E."/>
            <person name="Morelli L."/>
            <person name="Spezio C."/>
            <person name="Bonetti A."/>
            <person name="Sandri C."/>
        </authorList>
    </citation>
    <scope>NUCLEOTIDE SEQUENCE [LARGE SCALE GENOMIC DNA]</scope>
    <source>
        <strain evidence="3">TRI7</strain>
    </source>
</reference>
<protein>
    <submittedName>
        <fullName evidence="2">Uncharacterized protein</fullName>
    </submittedName>
</protein>
<evidence type="ECO:0000256" key="1">
    <source>
        <dbReference type="SAM" id="MobiDB-lite"/>
    </source>
</evidence>
<dbReference type="SUPFAM" id="SSF52540">
    <property type="entry name" value="P-loop containing nucleoside triphosphate hydrolases"/>
    <property type="match status" value="1"/>
</dbReference>
<dbReference type="InterPro" id="IPR027417">
    <property type="entry name" value="P-loop_NTPase"/>
</dbReference>
<sequence length="314" mass="32817">MRDSGERRLLSDARTDGRTIAGSGLGSVVRTGADSSSLRTPEGRSCDLPGTVMFLSASGGVGVSVFAAMCAWQCARSGLSCALADLDLQAGGIDVTLGMEAEPGLRWGDINAPLGRMEPDALRHELPKWEGIPVLAADSWAASTPDWWEVQAALRALDEAHDVTVLDAGHSRQRRELRPALAVLVTELSVLGLARTKAELAMLSGGPVALVGVAPSWTSKTGTVDPDEAQDYLGRELMGVMPKDSSLGRSVLEGTGIPAIPRRSRKLVEAVCERIERECCSLTETGGRPAGSASPGGSSGSSGGSRFGVLRGRR</sequence>
<accession>A0A2M9HGA0</accession>
<organism evidence="2 3">
    <name type="scientific">Bifidobacterium simiarum</name>
    <dbReference type="NCBI Taxonomy" id="2045441"/>
    <lineage>
        <taxon>Bacteria</taxon>
        <taxon>Bacillati</taxon>
        <taxon>Actinomycetota</taxon>
        <taxon>Actinomycetes</taxon>
        <taxon>Bifidobacteriales</taxon>
        <taxon>Bifidobacteriaceae</taxon>
        <taxon>Bifidobacterium</taxon>
    </lineage>
</organism>
<comment type="caution">
    <text evidence="2">The sequence shown here is derived from an EMBL/GenBank/DDBJ whole genome shotgun (WGS) entry which is preliminary data.</text>
</comment>
<dbReference type="RefSeq" id="WP_100512347.1">
    <property type="nucleotide sequence ID" value="NZ_PEBK01000002.1"/>
</dbReference>
<feature type="compositionally biased region" description="Low complexity" evidence="1">
    <location>
        <begin position="286"/>
        <end position="296"/>
    </location>
</feature>
<dbReference type="Gene3D" id="3.40.50.300">
    <property type="entry name" value="P-loop containing nucleotide triphosphate hydrolases"/>
    <property type="match status" value="1"/>
</dbReference>
<dbReference type="OrthoDB" id="3252838at2"/>
<keyword evidence="3" id="KW-1185">Reference proteome</keyword>
<evidence type="ECO:0000313" key="3">
    <source>
        <dbReference type="Proteomes" id="UP000231451"/>
    </source>
</evidence>
<dbReference type="EMBL" id="PEBK01000002">
    <property type="protein sequence ID" value="PJM75813.1"/>
    <property type="molecule type" value="Genomic_DNA"/>
</dbReference>
<evidence type="ECO:0000313" key="2">
    <source>
        <dbReference type="EMBL" id="PJM75813.1"/>
    </source>
</evidence>
<name>A0A2M9HGA0_9BIFI</name>
<dbReference type="Proteomes" id="UP000231451">
    <property type="component" value="Unassembled WGS sequence"/>
</dbReference>
<feature type="compositionally biased region" description="Gly residues" evidence="1">
    <location>
        <begin position="297"/>
        <end position="306"/>
    </location>
</feature>